<dbReference type="Pfam" id="PF16483">
    <property type="entry name" value="Glyco_hydro_64"/>
    <property type="match status" value="1"/>
</dbReference>
<evidence type="ECO:0000259" key="1">
    <source>
        <dbReference type="PROSITE" id="PS52006"/>
    </source>
</evidence>
<protein>
    <submittedName>
        <fullName evidence="2">Beta-1,3-glucanase</fullName>
    </submittedName>
</protein>
<dbReference type="PROSITE" id="PS51257">
    <property type="entry name" value="PROKAR_LIPOPROTEIN"/>
    <property type="match status" value="1"/>
</dbReference>
<reference evidence="2 3" key="1">
    <citation type="submission" date="2019-03" db="EMBL/GenBank/DDBJ databases">
        <title>Genomic Encyclopedia of Type Strains, Phase IV (KMG-IV): sequencing the most valuable type-strain genomes for metagenomic binning, comparative biology and taxonomic classification.</title>
        <authorList>
            <person name="Goeker M."/>
        </authorList>
    </citation>
    <scope>NUCLEOTIDE SEQUENCE [LARGE SCALE GENOMIC DNA]</scope>
    <source>
        <strain evidence="2 3">DSM 46770</strain>
    </source>
</reference>
<dbReference type="Gene3D" id="2.60.110.10">
    <property type="entry name" value="Thaumatin"/>
    <property type="match status" value="1"/>
</dbReference>
<gene>
    <name evidence="2" type="ORF">EV190_11386</name>
</gene>
<dbReference type="Proteomes" id="UP000295281">
    <property type="component" value="Unassembled WGS sequence"/>
</dbReference>
<dbReference type="PROSITE" id="PS51318">
    <property type="entry name" value="TAT"/>
    <property type="match status" value="1"/>
</dbReference>
<accession>A0A4V3D851</accession>
<dbReference type="InterPro" id="IPR006311">
    <property type="entry name" value="TAT_signal"/>
</dbReference>
<evidence type="ECO:0000313" key="2">
    <source>
        <dbReference type="EMBL" id="TDQ50317.1"/>
    </source>
</evidence>
<evidence type="ECO:0000313" key="3">
    <source>
        <dbReference type="Proteomes" id="UP000295281"/>
    </source>
</evidence>
<organism evidence="2 3">
    <name type="scientific">Actinorugispora endophytica</name>
    <dbReference type="NCBI Taxonomy" id="1605990"/>
    <lineage>
        <taxon>Bacteria</taxon>
        <taxon>Bacillati</taxon>
        <taxon>Actinomycetota</taxon>
        <taxon>Actinomycetes</taxon>
        <taxon>Streptosporangiales</taxon>
        <taxon>Nocardiopsidaceae</taxon>
        <taxon>Actinorugispora</taxon>
    </lineage>
</organism>
<proteinExistence type="predicted"/>
<dbReference type="RefSeq" id="WP_133742349.1">
    <property type="nucleotide sequence ID" value="NZ_SNYN01000013.1"/>
</dbReference>
<dbReference type="OrthoDB" id="5513218at2"/>
<dbReference type="InterPro" id="IPR037176">
    <property type="entry name" value="Osmotin/thaumatin-like_sf"/>
</dbReference>
<dbReference type="PROSITE" id="PS52006">
    <property type="entry name" value="GH64"/>
    <property type="match status" value="1"/>
</dbReference>
<comment type="caution">
    <text evidence="2">The sequence shown here is derived from an EMBL/GenBank/DDBJ whole genome shotgun (WGS) entry which is preliminary data.</text>
</comment>
<dbReference type="InterPro" id="IPR042517">
    <property type="entry name" value="Glyco_hydro_64_N_2"/>
</dbReference>
<dbReference type="Gene3D" id="3.30.920.50">
    <property type="entry name" value="Beta-1,3-glucanase, C-terminal domain"/>
    <property type="match status" value="1"/>
</dbReference>
<dbReference type="EMBL" id="SNYN01000013">
    <property type="protein sequence ID" value="TDQ50317.1"/>
    <property type="molecule type" value="Genomic_DNA"/>
</dbReference>
<dbReference type="AlphaFoldDB" id="A0A4V3D851"/>
<dbReference type="CDD" id="cd09216">
    <property type="entry name" value="GH64-LPHase-like"/>
    <property type="match status" value="1"/>
</dbReference>
<dbReference type="InterPro" id="IPR032477">
    <property type="entry name" value="Glyco_hydro_64"/>
</dbReference>
<sequence length="393" mass="41433">MIDRRSLLGGLSLAAVGVPLLGAAGCARPVRADLASATTSPGALPVTITNNSGRPDSAVRVYIVGTDPSTGEQARVAPDGTLVPVREADNVDDGFTDYSIPLGDGGTELSLPFMSGRIYFALDARLRFKAVVDGAGRSALQYPAGWVPSDPNYEVLHDSVEFTHDDSGMYCNTSMVDQFSVPLAIRLTGEREQATGALKEGGRAAVFDAVEADPDYSPLVVGDRLRVIAPGHGIDGGLFSETFYDSYVDQVWERYTAADLRVTTNAGTFTGRVDGSGRLAFDGGVAPVARPSTRDVFFCDGALAAPNDGLTGPVAAILGAAFNRSTLLDAADQPTSDPAAFYRHPVTNAYSRALHENTEDGRAYGFAFDDVGDFASYIQDHAPTSFAVTLTPF</sequence>
<keyword evidence="3" id="KW-1185">Reference proteome</keyword>
<dbReference type="InterPro" id="IPR037398">
    <property type="entry name" value="Glyco_hydro_64_fam"/>
</dbReference>
<dbReference type="PANTHER" id="PTHR38165:SF1">
    <property type="entry name" value="GLUCANASE B"/>
    <property type="match status" value="1"/>
</dbReference>
<dbReference type="PANTHER" id="PTHR38165">
    <property type="match status" value="1"/>
</dbReference>
<feature type="domain" description="GH64" evidence="1">
    <location>
        <begin position="41"/>
        <end position="392"/>
    </location>
</feature>
<name>A0A4V3D851_9ACTN</name>